<sequence length="181" mass="20018">MALDPAAGGHTNCLMRRGFAGLSEVSVILSGCLNATSATQRKQIERREAREMTRDSGGRRTKAVELDDDLLDRIGEVVAASDVIQTLSNKRTNWVTSFDRTGVWVETERSRARASGPQLVPAWMVVVAWEQLRKNGTLSHIELLNDLKVMRSAFVCALLAQFPDVVVVQDRPAVLERITNS</sequence>
<evidence type="ECO:0000313" key="2">
    <source>
        <dbReference type="EMBL" id="BBX27416.1"/>
    </source>
</evidence>
<dbReference type="RefSeq" id="WP_235683012.1">
    <property type="nucleotide sequence ID" value="NZ_AP022565.1"/>
</dbReference>
<dbReference type="Proteomes" id="UP000466906">
    <property type="component" value="Chromosome"/>
</dbReference>
<dbReference type="AlphaFoldDB" id="A0A6N4UQV9"/>
<reference evidence="2 3" key="1">
    <citation type="journal article" date="2019" name="Emerg. Microbes Infect.">
        <title>Comprehensive subspecies identification of 175 nontuberculous mycobacteria species based on 7547 genomic profiles.</title>
        <authorList>
            <person name="Matsumoto Y."/>
            <person name="Kinjo T."/>
            <person name="Motooka D."/>
            <person name="Nabeya D."/>
            <person name="Jung N."/>
            <person name="Uechi K."/>
            <person name="Horii T."/>
            <person name="Iida T."/>
            <person name="Fujita J."/>
            <person name="Nakamura S."/>
        </authorList>
    </citation>
    <scope>NUCLEOTIDE SEQUENCE [LARGE SCALE GENOMIC DNA]</scope>
    <source>
        <strain evidence="2 3">JCM 12272</strain>
    </source>
</reference>
<accession>A0A6N4UQV9</accession>
<protein>
    <submittedName>
        <fullName evidence="2">Uncharacterized protein</fullName>
    </submittedName>
</protein>
<dbReference type="EMBL" id="AP022565">
    <property type="protein sequence ID" value="BBX27416.1"/>
    <property type="molecule type" value="Genomic_DNA"/>
</dbReference>
<dbReference type="KEGG" id="malv:MALV_25410"/>
<organism evidence="2 3">
    <name type="scientific">Mycolicibacterium alvei</name>
    <dbReference type="NCBI Taxonomy" id="67081"/>
    <lineage>
        <taxon>Bacteria</taxon>
        <taxon>Bacillati</taxon>
        <taxon>Actinomycetota</taxon>
        <taxon>Actinomycetes</taxon>
        <taxon>Mycobacteriales</taxon>
        <taxon>Mycobacteriaceae</taxon>
        <taxon>Mycolicibacterium</taxon>
    </lineage>
</organism>
<gene>
    <name evidence="2" type="ORF">MALV_25410</name>
</gene>
<keyword evidence="3" id="KW-1185">Reference proteome</keyword>
<feature type="region of interest" description="Disordered" evidence="1">
    <location>
        <begin position="40"/>
        <end position="59"/>
    </location>
</feature>
<name>A0A6N4UQV9_9MYCO</name>
<evidence type="ECO:0000256" key="1">
    <source>
        <dbReference type="SAM" id="MobiDB-lite"/>
    </source>
</evidence>
<feature type="compositionally biased region" description="Basic and acidic residues" evidence="1">
    <location>
        <begin position="42"/>
        <end position="59"/>
    </location>
</feature>
<proteinExistence type="predicted"/>
<evidence type="ECO:0000313" key="3">
    <source>
        <dbReference type="Proteomes" id="UP000466906"/>
    </source>
</evidence>